<comment type="similarity">
    <text evidence="2">Belongs to the COG1 family.</text>
</comment>
<protein>
    <recommendedName>
        <fullName evidence="3">Conserved oligomeric Golgi complex subunit 1</fullName>
    </recommendedName>
</protein>
<evidence type="ECO:0000256" key="6">
    <source>
        <dbReference type="ARBA" id="ARBA00023034"/>
    </source>
</evidence>
<feature type="compositionally biased region" description="Basic and acidic residues" evidence="8">
    <location>
        <begin position="698"/>
        <end position="711"/>
    </location>
</feature>
<keyword evidence="10" id="KW-1185">Reference proteome</keyword>
<evidence type="ECO:0000313" key="9">
    <source>
        <dbReference type="EMBL" id="KAA8915511.1"/>
    </source>
</evidence>
<dbReference type="EMBL" id="SWFS01000161">
    <property type="protein sequence ID" value="KAA8915511.1"/>
    <property type="molecule type" value="Genomic_DNA"/>
</dbReference>
<sequence>MVVDASEFKTWEDVFVKHGIPEIRGLQTDLQHQADNKRQELRSLIGERYRDLLETADRIDRMNEVSIKQENVLMDMCGRGKYKVWDAGIENMSRYHDPKHSRPKLEKSAVSTLFSSTINLLRKQLNEPKGKYICISRAFNLAKLLSEHINGPVVGLDRLEGRFNQVLRNELLETSMDFTHGQSTSPVELFMAYLIFTQKSPDQVLEQFFEFRKGHISSILARDNVSSLVEALRLVSTTLYITEQSFGKNQVHRMAVQHSQVYSLLNCSEFEGVFELNLEKYKRWLPPNVLQARSVPPSCTLSISNEGRYSSATKEAFSKKQSDFGYSIIEMFSTHLPTIFGSIESLEAMIKLYRELLELFRENSGLRRLKGDNGLISTTIRDYWVKRFKVVLAQDVLSLNDIRIVPDDLGDEKLLNIFAHDSVFATVPLNNYVESLDEICSTLKSFSIGNVSSVGQRIEEWYKKVCIIKNVIEEVQRLRSYTSISWENDITTEEDDDDAFDEQDEVWRIEEDKEITNNYNAFSASLRSHILEAYNSILSQVDQVFNNNSTTSHDAKLPEIVFAIRSLRCLDYFLELLKQEVTSQSTLLNGYKLVAEQISLQDIQFSIQELHASMDSSLWSTIDNNDTDTVALSAVPTAPSVALSAKLNVLINNLCDLLGHDDLLWNYETGVNVLRKKVLKTLTTKLEELSNEVVSLKVQEKQEDTSNEDKPVTTSEEEYQPQETKVEVTTERKAALLLQIYTDYLYVNELLSQDSPKPYTNDIDSLVNRTLLPTTAKQTLQSFTSSSIDHTRLLYLPLAL</sequence>
<dbReference type="GO" id="GO:0006891">
    <property type="term" value="P:intra-Golgi vesicle-mediated transport"/>
    <property type="evidence" value="ECO:0007669"/>
    <property type="project" value="InterPro"/>
</dbReference>
<keyword evidence="7" id="KW-0472">Membrane</keyword>
<organism evidence="9 10">
    <name type="scientific">Trichomonascus ciferrii</name>
    <dbReference type="NCBI Taxonomy" id="44093"/>
    <lineage>
        <taxon>Eukaryota</taxon>
        <taxon>Fungi</taxon>
        <taxon>Dikarya</taxon>
        <taxon>Ascomycota</taxon>
        <taxon>Saccharomycotina</taxon>
        <taxon>Dipodascomycetes</taxon>
        <taxon>Dipodascales</taxon>
        <taxon>Trichomonascaceae</taxon>
        <taxon>Trichomonascus</taxon>
        <taxon>Trichomonascus ciferrii complex</taxon>
    </lineage>
</organism>
<accession>A0A642V715</accession>
<dbReference type="InterPro" id="IPR033370">
    <property type="entry name" value="COG1"/>
</dbReference>
<dbReference type="PANTHER" id="PTHR31658">
    <property type="entry name" value="CONSERVED OLIGOMERIC GOLGI COMPLEX SUBUNIT 1"/>
    <property type="match status" value="1"/>
</dbReference>
<evidence type="ECO:0000256" key="5">
    <source>
        <dbReference type="ARBA" id="ARBA00022927"/>
    </source>
</evidence>
<evidence type="ECO:0000256" key="2">
    <source>
        <dbReference type="ARBA" id="ARBA00006653"/>
    </source>
</evidence>
<feature type="region of interest" description="Disordered" evidence="8">
    <location>
        <begin position="698"/>
        <end position="726"/>
    </location>
</feature>
<proteinExistence type="inferred from homology"/>
<dbReference type="AlphaFoldDB" id="A0A642V715"/>
<dbReference type="GO" id="GO:0017119">
    <property type="term" value="C:Golgi transport complex"/>
    <property type="evidence" value="ECO:0007669"/>
    <property type="project" value="InterPro"/>
</dbReference>
<comment type="caution">
    <text evidence="9">The sequence shown here is derived from an EMBL/GenBank/DDBJ whole genome shotgun (WGS) entry which is preliminary data.</text>
</comment>
<dbReference type="Proteomes" id="UP000761534">
    <property type="component" value="Unassembled WGS sequence"/>
</dbReference>
<evidence type="ECO:0000256" key="1">
    <source>
        <dbReference type="ARBA" id="ARBA00004395"/>
    </source>
</evidence>
<keyword evidence="5" id="KW-0653">Protein transport</keyword>
<keyword evidence="6" id="KW-0333">Golgi apparatus</keyword>
<reference evidence="9" key="1">
    <citation type="journal article" date="2019" name="G3 (Bethesda)">
        <title>Genome Assemblies of Two Rare Opportunistic Yeast Pathogens: Diutina rugosa (syn. Candida rugosa) and Trichomonascus ciferrii (syn. Candida ciferrii).</title>
        <authorList>
            <person name="Mixao V."/>
            <person name="Saus E."/>
            <person name="Hansen A.P."/>
            <person name="Lass-Florl C."/>
            <person name="Gabaldon T."/>
        </authorList>
    </citation>
    <scope>NUCLEOTIDE SEQUENCE</scope>
    <source>
        <strain evidence="9">CBS 4856</strain>
    </source>
</reference>
<dbReference type="GO" id="GO:0000139">
    <property type="term" value="C:Golgi membrane"/>
    <property type="evidence" value="ECO:0007669"/>
    <property type="project" value="UniProtKB-SubCell"/>
</dbReference>
<dbReference type="OrthoDB" id="46189at2759"/>
<keyword evidence="4" id="KW-0813">Transport</keyword>
<evidence type="ECO:0000313" key="10">
    <source>
        <dbReference type="Proteomes" id="UP000761534"/>
    </source>
</evidence>
<comment type="subcellular location">
    <subcellularLocation>
        <location evidence="1">Golgi apparatus membrane</location>
        <topology evidence="1">Peripheral membrane protein</topology>
    </subcellularLocation>
</comment>
<evidence type="ECO:0000256" key="4">
    <source>
        <dbReference type="ARBA" id="ARBA00022448"/>
    </source>
</evidence>
<evidence type="ECO:0000256" key="7">
    <source>
        <dbReference type="ARBA" id="ARBA00023136"/>
    </source>
</evidence>
<evidence type="ECO:0000256" key="8">
    <source>
        <dbReference type="SAM" id="MobiDB-lite"/>
    </source>
</evidence>
<evidence type="ECO:0000256" key="3">
    <source>
        <dbReference type="ARBA" id="ARBA00020978"/>
    </source>
</evidence>
<dbReference type="VEuPathDB" id="FungiDB:TRICI_002360"/>
<dbReference type="Pfam" id="PF08700">
    <property type="entry name" value="VPS51_Exo84_N"/>
    <property type="match status" value="1"/>
</dbReference>
<dbReference type="PANTHER" id="PTHR31658:SF0">
    <property type="entry name" value="CONSERVED OLIGOMERIC GOLGI COMPLEX SUBUNIT 1"/>
    <property type="match status" value="1"/>
</dbReference>
<name>A0A642V715_9ASCO</name>
<gene>
    <name evidence="9" type="ORF">TRICI_002360</name>
</gene>
<dbReference type="GO" id="GO:0015031">
    <property type="term" value="P:protein transport"/>
    <property type="evidence" value="ECO:0007669"/>
    <property type="project" value="UniProtKB-KW"/>
</dbReference>